<gene>
    <name evidence="3" type="ORF">MONBRDRAFT_32048</name>
</gene>
<evidence type="ECO:0000256" key="1">
    <source>
        <dbReference type="SAM" id="MobiDB-lite"/>
    </source>
</evidence>
<dbReference type="Gene3D" id="3.30.1370.50">
    <property type="entry name" value="R3H-like domain"/>
    <property type="match status" value="1"/>
</dbReference>
<reference evidence="3 4" key="1">
    <citation type="journal article" date="2008" name="Nature">
        <title>The genome of the choanoflagellate Monosiga brevicollis and the origin of metazoans.</title>
        <authorList>
            <consortium name="JGI Sequencing"/>
            <person name="King N."/>
            <person name="Westbrook M.J."/>
            <person name="Young S.L."/>
            <person name="Kuo A."/>
            <person name="Abedin M."/>
            <person name="Chapman J."/>
            <person name="Fairclough S."/>
            <person name="Hellsten U."/>
            <person name="Isogai Y."/>
            <person name="Letunic I."/>
            <person name="Marr M."/>
            <person name="Pincus D."/>
            <person name="Putnam N."/>
            <person name="Rokas A."/>
            <person name="Wright K.J."/>
            <person name="Zuzow R."/>
            <person name="Dirks W."/>
            <person name="Good M."/>
            <person name="Goodstein D."/>
            <person name="Lemons D."/>
            <person name="Li W."/>
            <person name="Lyons J.B."/>
            <person name="Morris A."/>
            <person name="Nichols S."/>
            <person name="Richter D.J."/>
            <person name="Salamov A."/>
            <person name="Bork P."/>
            <person name="Lim W.A."/>
            <person name="Manning G."/>
            <person name="Miller W.T."/>
            <person name="McGinnis W."/>
            <person name="Shapiro H."/>
            <person name="Tjian R."/>
            <person name="Grigoriev I.V."/>
            <person name="Rokhsar D."/>
        </authorList>
    </citation>
    <scope>NUCLEOTIDE SEQUENCE [LARGE SCALE GENOMIC DNA]</scope>
    <source>
        <strain evidence="4">MX1 / ATCC 50154</strain>
    </source>
</reference>
<organism evidence="3 4">
    <name type="scientific">Monosiga brevicollis</name>
    <name type="common">Choanoflagellate</name>
    <dbReference type="NCBI Taxonomy" id="81824"/>
    <lineage>
        <taxon>Eukaryota</taxon>
        <taxon>Choanoflagellata</taxon>
        <taxon>Craspedida</taxon>
        <taxon>Salpingoecidae</taxon>
        <taxon>Monosiga</taxon>
    </lineage>
</organism>
<dbReference type="SUPFAM" id="SSF82708">
    <property type="entry name" value="R3H domain"/>
    <property type="match status" value="1"/>
</dbReference>
<keyword evidence="4" id="KW-1185">Reference proteome</keyword>
<dbReference type="InterPro" id="IPR001374">
    <property type="entry name" value="R3H_dom"/>
</dbReference>
<accession>A9UX25</accession>
<name>A9UX25_MONBE</name>
<dbReference type="InterPro" id="IPR036691">
    <property type="entry name" value="Endo/exonu/phosph_ase_sf"/>
</dbReference>
<dbReference type="KEGG" id="mbr:MONBRDRAFT_32048"/>
<feature type="region of interest" description="Disordered" evidence="1">
    <location>
        <begin position="365"/>
        <end position="388"/>
    </location>
</feature>
<evidence type="ECO:0000313" key="3">
    <source>
        <dbReference type="EMBL" id="EDQ90319.1"/>
    </source>
</evidence>
<dbReference type="InterPro" id="IPR036867">
    <property type="entry name" value="R3H_dom_sf"/>
</dbReference>
<dbReference type="AlphaFoldDB" id="A9UX25"/>
<dbReference type="Gene3D" id="3.60.10.10">
    <property type="entry name" value="Endonuclease/exonuclease/phosphatase"/>
    <property type="match status" value="1"/>
</dbReference>
<proteinExistence type="predicted"/>
<sequence>MPHPEWTAEERRYYESVVLCSHSALFATGQLHKSPACMNPLTPAVARVSSEMILYLQGKELKRPLLFQNKSQKQRRMIHEIAEHLGLHHDSHGHRTKKSRVVEVMVPAPEVRRQEADDFQILQQALRAYRKLARESSHELAESNTELPPGYQPGTQHLLRYASWNIEWFNALFLSDTEFNLAVPSQDIADVNDLLERIACVIVALDADLLAVQEGPSNLQRMTLFIERYLDSAFSVIGGLEPHEAQQLYFLVRREGPLRNVRLVPEAQAFLQQPWHFDVDGNLHLQEYRFQRIPLLIQAELDVPASVCAEQGSVCSNVPRNDIEHSLHLEDRVEREQWQQEQPGLAFAQDTLDFAELEARAVSPPGVRVADGHSGASGLPADRTRPTTPTVQLTERRVVFACTLHAKSKHVANGRSRWESHNDADKQEFIQQAVKNRRRIVGECLRLRECLNRFVFARHENPLLVVSGDLNAGPGMDFFERFYLMTSGLDALMGSPFNHNKMLQALLIRSRFVSPASMYTAIFDDYVDGVPSKRVLIDHICVSRALFQTTRRAGVAHELFEQFSDARLEGRARHPSDHRPIWADLI</sequence>
<dbReference type="EMBL" id="CH991548">
    <property type="protein sequence ID" value="EDQ90319.1"/>
    <property type="molecule type" value="Genomic_DNA"/>
</dbReference>
<evidence type="ECO:0000259" key="2">
    <source>
        <dbReference type="PROSITE" id="PS51061"/>
    </source>
</evidence>
<dbReference type="InParanoid" id="A9UX25"/>
<dbReference type="Proteomes" id="UP000001357">
    <property type="component" value="Unassembled WGS sequence"/>
</dbReference>
<dbReference type="PROSITE" id="PS51061">
    <property type="entry name" value="R3H"/>
    <property type="match status" value="1"/>
</dbReference>
<dbReference type="CDD" id="cd02325">
    <property type="entry name" value="R3H"/>
    <property type="match status" value="1"/>
</dbReference>
<evidence type="ECO:0000313" key="4">
    <source>
        <dbReference type="Proteomes" id="UP000001357"/>
    </source>
</evidence>
<dbReference type="SUPFAM" id="SSF56219">
    <property type="entry name" value="DNase I-like"/>
    <property type="match status" value="1"/>
</dbReference>
<dbReference type="GeneID" id="5890180"/>
<feature type="domain" description="R3H" evidence="2">
    <location>
        <begin position="42"/>
        <end position="106"/>
    </location>
</feature>
<protein>
    <recommendedName>
        <fullName evidence="2">R3H domain-containing protein</fullName>
    </recommendedName>
</protein>
<dbReference type="RefSeq" id="XP_001745086.1">
    <property type="nucleotide sequence ID" value="XM_001745034.1"/>
</dbReference>
<dbReference type="eggNOG" id="ENOG502SS5B">
    <property type="taxonomic scope" value="Eukaryota"/>
</dbReference>
<dbReference type="GO" id="GO:0003676">
    <property type="term" value="F:nucleic acid binding"/>
    <property type="evidence" value="ECO:0007669"/>
    <property type="project" value="UniProtKB-UniRule"/>
</dbReference>